<feature type="domain" description="Ribosomal protein/NADH dehydrogenase" evidence="13">
    <location>
        <begin position="75"/>
        <end position="147"/>
    </location>
</feature>
<evidence type="ECO:0000256" key="10">
    <source>
        <dbReference type="ARBA" id="ARBA00023136"/>
    </source>
</evidence>
<evidence type="ECO:0000256" key="3">
    <source>
        <dbReference type="ARBA" id="ARBA00008939"/>
    </source>
</evidence>
<evidence type="ECO:0000259" key="13">
    <source>
        <dbReference type="SMART" id="SM00916"/>
    </source>
</evidence>
<dbReference type="InterPro" id="IPR007741">
    <property type="entry name" value="Ribosomal_mL43/mS25/NADH_DH"/>
</dbReference>
<comment type="function">
    <text evidence="1">Accessory subunit of the mitochondrial membrane respiratory chain NADH dehydrogenase (Complex I), that is believed not to be involved in catalysis. Complex I functions in the transfer of electrons from NADH to the respiratory chain. The immediate electron acceptor for the enzyme is believed to be ubiquinone.</text>
</comment>
<dbReference type="STRING" id="451379.A0A158R5B8"/>
<evidence type="ECO:0000256" key="4">
    <source>
        <dbReference type="ARBA" id="ARBA00016394"/>
    </source>
</evidence>
<evidence type="ECO:0000256" key="12">
    <source>
        <dbReference type="ARBA" id="ARBA00032513"/>
    </source>
</evidence>
<dbReference type="PANTHER" id="PTHR12878:SF0">
    <property type="entry name" value="NADH DEHYDROGENASE [UBIQUINONE] 1 ALPHA SUBCOMPLEX SUBUNIT 2"/>
    <property type="match status" value="1"/>
</dbReference>
<comment type="subcellular location">
    <subcellularLocation>
        <location evidence="2">Mitochondrion inner membrane</location>
        <topology evidence="2">Peripheral membrane protein</topology>
        <orientation evidence="2">Matrix side</orientation>
    </subcellularLocation>
</comment>
<evidence type="ECO:0000256" key="9">
    <source>
        <dbReference type="ARBA" id="ARBA00023128"/>
    </source>
</evidence>
<evidence type="ECO:0000256" key="1">
    <source>
        <dbReference type="ARBA" id="ARBA00003195"/>
    </source>
</evidence>
<dbReference type="InterPro" id="IPR016464">
    <property type="entry name" value="NADH_Ub_cplx-1_asu_su-2"/>
</dbReference>
<dbReference type="SUPFAM" id="SSF52833">
    <property type="entry name" value="Thioredoxin-like"/>
    <property type="match status" value="1"/>
</dbReference>
<evidence type="ECO:0000256" key="6">
    <source>
        <dbReference type="ARBA" id="ARBA00022660"/>
    </source>
</evidence>
<protein>
    <recommendedName>
        <fullName evidence="4">NADH dehydrogenase [ubiquinone] 1 alpha subcomplex subunit 2</fullName>
    </recommendedName>
    <alternativeName>
        <fullName evidence="11">Complex I-B8</fullName>
    </alternativeName>
    <alternativeName>
        <fullName evidence="12">NADH-ubiquinone oxidoreductase B8 subunit</fullName>
    </alternativeName>
</protein>
<keyword evidence="7" id="KW-0999">Mitochondrion inner membrane</keyword>
<organism evidence="14 15">
    <name type="scientific">Syphacia muris</name>
    <dbReference type="NCBI Taxonomy" id="451379"/>
    <lineage>
        <taxon>Eukaryota</taxon>
        <taxon>Metazoa</taxon>
        <taxon>Ecdysozoa</taxon>
        <taxon>Nematoda</taxon>
        <taxon>Chromadorea</taxon>
        <taxon>Rhabditida</taxon>
        <taxon>Spirurina</taxon>
        <taxon>Oxyuridomorpha</taxon>
        <taxon>Oxyuroidea</taxon>
        <taxon>Oxyuridae</taxon>
        <taxon>Syphacia</taxon>
    </lineage>
</organism>
<dbReference type="Proteomes" id="UP000046393">
    <property type="component" value="Unplaced"/>
</dbReference>
<accession>A0A158R5B8</accession>
<dbReference type="SMART" id="SM00916">
    <property type="entry name" value="L51_S25_CI-B8"/>
    <property type="match status" value="1"/>
</dbReference>
<evidence type="ECO:0000256" key="11">
    <source>
        <dbReference type="ARBA" id="ARBA00031441"/>
    </source>
</evidence>
<evidence type="ECO:0000256" key="5">
    <source>
        <dbReference type="ARBA" id="ARBA00022448"/>
    </source>
</evidence>
<dbReference type="PANTHER" id="PTHR12878">
    <property type="entry name" value="NADH-UBIQUINONE OXIDOREDUCTASE B8 SUBUNIT"/>
    <property type="match status" value="1"/>
</dbReference>
<evidence type="ECO:0000256" key="2">
    <source>
        <dbReference type="ARBA" id="ARBA00004443"/>
    </source>
</evidence>
<keyword evidence="6" id="KW-0679">Respiratory chain</keyword>
<comment type="similarity">
    <text evidence="3">Belongs to the complex I NDUFA2 subunit family.</text>
</comment>
<keyword evidence="14" id="KW-1185">Reference proteome</keyword>
<dbReference type="WBParaSite" id="SMUV_0000625001-mRNA-1">
    <property type="protein sequence ID" value="SMUV_0000625001-mRNA-1"/>
    <property type="gene ID" value="SMUV_0000625001"/>
</dbReference>
<dbReference type="Pfam" id="PF05047">
    <property type="entry name" value="L51_S25_CI-B8"/>
    <property type="match status" value="1"/>
</dbReference>
<evidence type="ECO:0000256" key="7">
    <source>
        <dbReference type="ARBA" id="ARBA00022792"/>
    </source>
</evidence>
<evidence type="ECO:0000313" key="15">
    <source>
        <dbReference type="WBParaSite" id="SMUV_0000625001-mRNA-1"/>
    </source>
</evidence>
<dbReference type="Gene3D" id="3.40.30.10">
    <property type="entry name" value="Glutaredoxin"/>
    <property type="match status" value="1"/>
</dbReference>
<keyword evidence="8" id="KW-0249">Electron transport</keyword>
<name>A0A158R5B8_9BILA</name>
<dbReference type="GO" id="GO:0005743">
    <property type="term" value="C:mitochondrial inner membrane"/>
    <property type="evidence" value="ECO:0007669"/>
    <property type="project" value="UniProtKB-SubCell"/>
</dbReference>
<dbReference type="AlphaFoldDB" id="A0A158R5B8"/>
<keyword evidence="10" id="KW-0472">Membrane</keyword>
<sequence>MRQLIQYSSNTTTIFGVIPVCKVRTLEFCHMLQLNFMSYLKTLAGITTICYDLEMPSAIKLGAGLLRELRIHLCQKSPGSVGIRDFIEHDYVPLKRANANFPILIRECSGISARIFARYKEGVEKCVSLEGFSRQKVLNTIEELAKK</sequence>
<evidence type="ECO:0000256" key="8">
    <source>
        <dbReference type="ARBA" id="ARBA00022982"/>
    </source>
</evidence>
<reference evidence="15" key="1">
    <citation type="submission" date="2016-04" db="UniProtKB">
        <authorList>
            <consortium name="WormBaseParasite"/>
        </authorList>
    </citation>
    <scope>IDENTIFICATION</scope>
</reference>
<proteinExistence type="inferred from homology"/>
<evidence type="ECO:0000313" key="14">
    <source>
        <dbReference type="Proteomes" id="UP000046393"/>
    </source>
</evidence>
<keyword evidence="5" id="KW-0813">Transport</keyword>
<dbReference type="InterPro" id="IPR036249">
    <property type="entry name" value="Thioredoxin-like_sf"/>
</dbReference>
<keyword evidence="9" id="KW-0496">Mitochondrion</keyword>